<proteinExistence type="predicted"/>
<keyword evidence="2" id="KW-1185">Reference proteome</keyword>
<sequence length="353" mass="41885">MSNDLKISKKKPTYPISEKLDAYLFKYRRNIDLPILYSDLLRFQGSIVVYDKNDVDTLWVRVFYNEFEREEIDSSLKQVYSSLISDGGTWILKYLNVDAIDFCTFGNSKPFRIKVRNILNDNFTHFYVKTADASRVYGLELEQMLSPYQINFLVCKDTLIEEHIAGIPGDEFIKNMLPDCSPSEKAQIAKEFVKFNERCLIRLLGDMRSYNYVIVPTHDFDHVVFKIRAIDFDQQSFEGNLKIYRPQFFKENFKMVELVRQKIQHESIDQYKVEERSIVAKRMLSYHTRLNALLDCMEADEISLPKHIERLKEDIYNYTMDLNFRKSKNMGEILKNALDFVRRNYEDVSLKRF</sequence>
<evidence type="ECO:0000313" key="2">
    <source>
        <dbReference type="Proteomes" id="UP001501682"/>
    </source>
</evidence>
<protein>
    <recommendedName>
        <fullName evidence="3">T4 RNA ligase 1-like N-terminal domain-containing protein</fullName>
    </recommendedName>
</protein>
<gene>
    <name evidence="1" type="ORF">GCM10022292_12400</name>
</gene>
<dbReference type="RefSeq" id="WP_334467078.1">
    <property type="nucleotide sequence ID" value="NZ_BAABCB010000015.1"/>
</dbReference>
<dbReference type="EMBL" id="BAABCB010000015">
    <property type="protein sequence ID" value="GAA4242385.1"/>
    <property type="molecule type" value="Genomic_DNA"/>
</dbReference>
<evidence type="ECO:0008006" key="3">
    <source>
        <dbReference type="Google" id="ProtNLM"/>
    </source>
</evidence>
<accession>A0ABP8CSE9</accession>
<evidence type="ECO:0000313" key="1">
    <source>
        <dbReference type="EMBL" id="GAA4242385.1"/>
    </source>
</evidence>
<dbReference type="Proteomes" id="UP001501682">
    <property type="component" value="Unassembled WGS sequence"/>
</dbReference>
<reference evidence="2" key="1">
    <citation type="journal article" date="2019" name="Int. J. Syst. Evol. Microbiol.">
        <title>The Global Catalogue of Microorganisms (GCM) 10K type strain sequencing project: providing services to taxonomists for standard genome sequencing and annotation.</title>
        <authorList>
            <consortium name="The Broad Institute Genomics Platform"/>
            <consortium name="The Broad Institute Genome Sequencing Center for Infectious Disease"/>
            <person name="Wu L."/>
            <person name="Ma J."/>
        </authorList>
    </citation>
    <scope>NUCLEOTIDE SEQUENCE [LARGE SCALE GENOMIC DNA]</scope>
    <source>
        <strain evidence="2">JCM 17633</strain>
    </source>
</reference>
<comment type="caution">
    <text evidence="1">The sequence shown here is derived from an EMBL/GenBank/DDBJ whole genome shotgun (WGS) entry which is preliminary data.</text>
</comment>
<organism evidence="1 2">
    <name type="scientific">Winogradskyella damuponensis</name>
    <dbReference type="NCBI Taxonomy" id="943939"/>
    <lineage>
        <taxon>Bacteria</taxon>
        <taxon>Pseudomonadati</taxon>
        <taxon>Bacteroidota</taxon>
        <taxon>Flavobacteriia</taxon>
        <taxon>Flavobacteriales</taxon>
        <taxon>Flavobacteriaceae</taxon>
        <taxon>Winogradskyella</taxon>
    </lineage>
</organism>
<name>A0ABP8CSE9_9FLAO</name>